<gene>
    <name evidence="15" type="ORF">A3H02_00400</name>
</gene>
<feature type="transmembrane region" description="Helical" evidence="13">
    <location>
        <begin position="6"/>
        <end position="32"/>
    </location>
</feature>
<keyword evidence="12 13" id="KW-0472">Membrane</keyword>
<proteinExistence type="inferred from homology"/>
<evidence type="ECO:0000256" key="9">
    <source>
        <dbReference type="ARBA" id="ARBA00022833"/>
    </source>
</evidence>
<keyword evidence="11" id="KW-0482">Metalloprotease</keyword>
<evidence type="ECO:0000256" key="12">
    <source>
        <dbReference type="ARBA" id="ARBA00023136"/>
    </source>
</evidence>
<organism evidence="15 16">
    <name type="scientific">Candidatus Niyogibacteria bacterium RIFCSPLOWO2_12_FULL_41_13</name>
    <dbReference type="NCBI Taxonomy" id="1801726"/>
    <lineage>
        <taxon>Bacteria</taxon>
        <taxon>Candidatus Niyogiibacteriota</taxon>
    </lineage>
</organism>
<accession>A0A1G2F1H7</accession>
<sequence length="206" mass="22961">MQGIDLIFAVAILIMSVVVHEVSHGYMADYLGDRTARYAGRLTLNPINHLDPVGSFFVPLMTSLLGGFIFGWAKPVPFNPYNLSNQKYGPGLVGLAGPASNVSVALVFGLIVRFGGNFGLAPEFLKIAGFIAFINLILAFFNMIPIPPLDGSRVLFSLLPLRYQHIQYFLEQYGLIFIFLFIFVFWQMFLPAIFFLFRILTGLQGL</sequence>
<evidence type="ECO:0000259" key="14">
    <source>
        <dbReference type="Pfam" id="PF02163"/>
    </source>
</evidence>
<dbReference type="Proteomes" id="UP000176787">
    <property type="component" value="Unassembled WGS sequence"/>
</dbReference>
<reference evidence="15 16" key="1">
    <citation type="journal article" date="2016" name="Nat. Commun.">
        <title>Thousands of microbial genomes shed light on interconnected biogeochemical processes in an aquifer system.</title>
        <authorList>
            <person name="Anantharaman K."/>
            <person name="Brown C.T."/>
            <person name="Hug L.A."/>
            <person name="Sharon I."/>
            <person name="Castelle C.J."/>
            <person name="Probst A.J."/>
            <person name="Thomas B.C."/>
            <person name="Singh A."/>
            <person name="Wilkins M.J."/>
            <person name="Karaoz U."/>
            <person name="Brodie E.L."/>
            <person name="Williams K.H."/>
            <person name="Hubbard S.S."/>
            <person name="Banfield J.F."/>
        </authorList>
    </citation>
    <scope>NUCLEOTIDE SEQUENCE [LARGE SCALE GENOMIC DNA]</scope>
</reference>
<evidence type="ECO:0000313" key="16">
    <source>
        <dbReference type="Proteomes" id="UP000176787"/>
    </source>
</evidence>
<keyword evidence="7" id="KW-0479">Metal-binding</keyword>
<evidence type="ECO:0000313" key="15">
    <source>
        <dbReference type="EMBL" id="OGZ31934.1"/>
    </source>
</evidence>
<keyword evidence="5" id="KW-0645">Protease</keyword>
<keyword evidence="10 13" id="KW-1133">Transmembrane helix</keyword>
<keyword evidence="9" id="KW-0862">Zinc</keyword>
<evidence type="ECO:0000256" key="7">
    <source>
        <dbReference type="ARBA" id="ARBA00022723"/>
    </source>
</evidence>
<dbReference type="EMBL" id="MHMS01000018">
    <property type="protein sequence ID" value="OGZ31934.1"/>
    <property type="molecule type" value="Genomic_DNA"/>
</dbReference>
<dbReference type="GO" id="GO:0046872">
    <property type="term" value="F:metal ion binding"/>
    <property type="evidence" value="ECO:0007669"/>
    <property type="project" value="UniProtKB-KW"/>
</dbReference>
<dbReference type="STRING" id="1801726.A3H02_00400"/>
<feature type="transmembrane region" description="Helical" evidence="13">
    <location>
        <begin position="173"/>
        <end position="197"/>
    </location>
</feature>
<evidence type="ECO:0000256" key="2">
    <source>
        <dbReference type="ARBA" id="ARBA00004651"/>
    </source>
</evidence>
<dbReference type="GO" id="GO:0005886">
    <property type="term" value="C:plasma membrane"/>
    <property type="evidence" value="ECO:0007669"/>
    <property type="project" value="UniProtKB-SubCell"/>
</dbReference>
<comment type="cofactor">
    <cofactor evidence="1">
        <name>Zn(2+)</name>
        <dbReference type="ChEBI" id="CHEBI:29105"/>
    </cofactor>
</comment>
<dbReference type="GO" id="GO:0006508">
    <property type="term" value="P:proteolysis"/>
    <property type="evidence" value="ECO:0007669"/>
    <property type="project" value="UniProtKB-KW"/>
</dbReference>
<evidence type="ECO:0000256" key="1">
    <source>
        <dbReference type="ARBA" id="ARBA00001947"/>
    </source>
</evidence>
<dbReference type="Pfam" id="PF02163">
    <property type="entry name" value="Peptidase_M50"/>
    <property type="match status" value="1"/>
</dbReference>
<keyword evidence="4" id="KW-1003">Cell membrane</keyword>
<feature type="transmembrane region" description="Helical" evidence="13">
    <location>
        <begin position="124"/>
        <end position="144"/>
    </location>
</feature>
<evidence type="ECO:0000256" key="10">
    <source>
        <dbReference type="ARBA" id="ARBA00022989"/>
    </source>
</evidence>
<dbReference type="CDD" id="cd06158">
    <property type="entry name" value="S2P-M50_like_1"/>
    <property type="match status" value="1"/>
</dbReference>
<evidence type="ECO:0000256" key="11">
    <source>
        <dbReference type="ARBA" id="ARBA00023049"/>
    </source>
</evidence>
<dbReference type="InterPro" id="IPR052348">
    <property type="entry name" value="Metallopeptidase_M50B"/>
</dbReference>
<dbReference type="InterPro" id="IPR008915">
    <property type="entry name" value="Peptidase_M50"/>
</dbReference>
<evidence type="ECO:0000256" key="4">
    <source>
        <dbReference type="ARBA" id="ARBA00022475"/>
    </source>
</evidence>
<evidence type="ECO:0000256" key="3">
    <source>
        <dbReference type="ARBA" id="ARBA00007931"/>
    </source>
</evidence>
<feature type="domain" description="Peptidase M50" evidence="14">
    <location>
        <begin position="124"/>
        <end position="180"/>
    </location>
</feature>
<dbReference type="PANTHER" id="PTHR35864:SF1">
    <property type="entry name" value="ZINC METALLOPROTEASE YWHC-RELATED"/>
    <property type="match status" value="1"/>
</dbReference>
<comment type="similarity">
    <text evidence="3">Belongs to the peptidase M50B family.</text>
</comment>
<evidence type="ECO:0000256" key="5">
    <source>
        <dbReference type="ARBA" id="ARBA00022670"/>
    </source>
</evidence>
<evidence type="ECO:0000256" key="13">
    <source>
        <dbReference type="SAM" id="Phobius"/>
    </source>
</evidence>
<dbReference type="InterPro" id="IPR044537">
    <property type="entry name" value="Rip2-like"/>
</dbReference>
<name>A0A1G2F1H7_9BACT</name>
<feature type="transmembrane region" description="Helical" evidence="13">
    <location>
        <begin position="53"/>
        <end position="72"/>
    </location>
</feature>
<dbReference type="PANTHER" id="PTHR35864">
    <property type="entry name" value="ZINC METALLOPROTEASE MJ0611-RELATED"/>
    <property type="match status" value="1"/>
</dbReference>
<evidence type="ECO:0000256" key="6">
    <source>
        <dbReference type="ARBA" id="ARBA00022692"/>
    </source>
</evidence>
<feature type="transmembrane region" description="Helical" evidence="13">
    <location>
        <begin position="92"/>
        <end position="112"/>
    </location>
</feature>
<comment type="subcellular location">
    <subcellularLocation>
        <location evidence="2">Cell membrane</location>
        <topology evidence="2">Multi-pass membrane protein</topology>
    </subcellularLocation>
</comment>
<keyword evidence="8" id="KW-0378">Hydrolase</keyword>
<comment type="caution">
    <text evidence="15">The sequence shown here is derived from an EMBL/GenBank/DDBJ whole genome shotgun (WGS) entry which is preliminary data.</text>
</comment>
<dbReference type="GO" id="GO:0008237">
    <property type="term" value="F:metallopeptidase activity"/>
    <property type="evidence" value="ECO:0007669"/>
    <property type="project" value="UniProtKB-KW"/>
</dbReference>
<protein>
    <recommendedName>
        <fullName evidence="14">Peptidase M50 domain-containing protein</fullName>
    </recommendedName>
</protein>
<evidence type="ECO:0000256" key="8">
    <source>
        <dbReference type="ARBA" id="ARBA00022801"/>
    </source>
</evidence>
<keyword evidence="6 13" id="KW-0812">Transmembrane</keyword>
<dbReference type="AlphaFoldDB" id="A0A1G2F1H7"/>